<protein>
    <submittedName>
        <fullName evidence="1">Uncharacterized protein</fullName>
    </submittedName>
</protein>
<proteinExistence type="predicted"/>
<accession>A0A7U4H521</accession>
<reference evidence="1 2" key="1">
    <citation type="submission" date="2014-06" db="EMBL/GenBank/DDBJ databases">
        <authorList>
            <person name="Zhao X."/>
        </authorList>
    </citation>
    <scope>NUCLEOTIDE SEQUENCE [LARGE SCALE GENOMIC DNA]</scope>
    <source>
        <strain evidence="1 2">BXY01</strain>
    </source>
</reference>
<dbReference type="AlphaFoldDB" id="A0A7U4H521"/>
<evidence type="ECO:0000313" key="2">
    <source>
        <dbReference type="Proteomes" id="UP000028505"/>
    </source>
</evidence>
<gene>
    <name evidence="1" type="ORF">GS08_03185</name>
</gene>
<evidence type="ECO:0000313" key="1">
    <source>
        <dbReference type="EMBL" id="AIF90176.1"/>
    </source>
</evidence>
<dbReference type="KEGG" id="blx:GS08_03185"/>
<name>A0A7U4H521_BIFLN</name>
<sequence length="93" mass="10510">MFSMENRRGAVDLCFTEGMTIRKVVAELGYLSEDARAKDRPRSCAQAWQFLSKSLMGVAFSALYVQNAAFQNGVLAQNTAFQSRVWCKMSCKW</sequence>
<dbReference type="Proteomes" id="UP000028505">
    <property type="component" value="Chromosome"/>
</dbReference>
<organism evidence="1 2">
    <name type="scientific">Bifidobacterium longum</name>
    <dbReference type="NCBI Taxonomy" id="216816"/>
    <lineage>
        <taxon>Bacteria</taxon>
        <taxon>Bacillati</taxon>
        <taxon>Actinomycetota</taxon>
        <taxon>Actinomycetes</taxon>
        <taxon>Bifidobacteriales</taxon>
        <taxon>Bifidobacteriaceae</taxon>
        <taxon>Bifidobacterium</taxon>
    </lineage>
</organism>
<reference evidence="1 2" key="2">
    <citation type="submission" date="2014-07" db="EMBL/GenBank/DDBJ databases">
        <title>Bifidobacterium longum genome.</title>
        <authorList>
            <person name="Yuan J."/>
            <person name="Wei X."/>
            <person name="Li H."/>
            <person name="Liu W."/>
            <person name="Wang X."/>
        </authorList>
    </citation>
    <scope>NUCLEOTIDE SEQUENCE [LARGE SCALE GENOMIC DNA]</scope>
    <source>
        <strain evidence="1 2">BXY01</strain>
    </source>
</reference>
<dbReference type="EMBL" id="CP008885">
    <property type="protein sequence ID" value="AIF90176.1"/>
    <property type="molecule type" value="Genomic_DNA"/>
</dbReference>